<dbReference type="InterPro" id="IPR011054">
    <property type="entry name" value="Rudment_hybrid_motif"/>
</dbReference>
<dbReference type="PANTHER" id="PTHR18866">
    <property type="entry name" value="CARBOXYLASE:PYRUVATE/ACETYL-COA/PROPIONYL-COA CARBOXYLASE"/>
    <property type="match status" value="1"/>
</dbReference>
<dbReference type="GO" id="GO:0046872">
    <property type="term" value="F:metal ion binding"/>
    <property type="evidence" value="ECO:0007669"/>
    <property type="project" value="InterPro"/>
</dbReference>
<feature type="domain" description="Biotin carboxylation" evidence="9">
    <location>
        <begin position="4"/>
        <end position="447"/>
    </location>
</feature>
<dbReference type="SUPFAM" id="SSF51246">
    <property type="entry name" value="Rudiment single hybrid motif"/>
    <property type="match status" value="1"/>
</dbReference>
<dbReference type="SUPFAM" id="SSF56059">
    <property type="entry name" value="Glutathione synthetase ATP-binding domain-like"/>
    <property type="match status" value="1"/>
</dbReference>
<feature type="domain" description="Lipoyl-binding" evidence="7">
    <location>
        <begin position="584"/>
        <end position="659"/>
    </location>
</feature>
<proteinExistence type="predicted"/>
<dbReference type="SUPFAM" id="SSF52440">
    <property type="entry name" value="PreATP-grasp domain"/>
    <property type="match status" value="1"/>
</dbReference>
<comment type="caution">
    <text evidence="10">The sequence shown here is derived from an EMBL/GenBank/DDBJ whole genome shotgun (WGS) entry which is preliminary data.</text>
</comment>
<evidence type="ECO:0000256" key="2">
    <source>
        <dbReference type="ARBA" id="ARBA00022598"/>
    </source>
</evidence>
<evidence type="ECO:0000256" key="1">
    <source>
        <dbReference type="ARBA" id="ARBA00001953"/>
    </source>
</evidence>
<keyword evidence="2" id="KW-0436">Ligase</keyword>
<dbReference type="Pfam" id="PF02785">
    <property type="entry name" value="Biotin_carb_C"/>
    <property type="match status" value="1"/>
</dbReference>
<dbReference type="InterPro" id="IPR016185">
    <property type="entry name" value="PreATP-grasp_dom_sf"/>
</dbReference>
<evidence type="ECO:0000259" key="8">
    <source>
        <dbReference type="PROSITE" id="PS50975"/>
    </source>
</evidence>
<evidence type="ECO:0000259" key="9">
    <source>
        <dbReference type="PROSITE" id="PS50979"/>
    </source>
</evidence>
<evidence type="ECO:0000256" key="5">
    <source>
        <dbReference type="ARBA" id="ARBA00023267"/>
    </source>
</evidence>
<dbReference type="InterPro" id="IPR000089">
    <property type="entry name" value="Biotin_lipoyl"/>
</dbReference>
<dbReference type="InterPro" id="IPR011761">
    <property type="entry name" value="ATP-grasp"/>
</dbReference>
<dbReference type="PROSITE" id="PS50979">
    <property type="entry name" value="BC"/>
    <property type="match status" value="1"/>
</dbReference>
<dbReference type="InterPro" id="IPR005479">
    <property type="entry name" value="CPAse_ATP-bd"/>
</dbReference>
<organism evidence="10 11">
    <name type="scientific">Bradyrhizobium nitroreducens</name>
    <dbReference type="NCBI Taxonomy" id="709803"/>
    <lineage>
        <taxon>Bacteria</taxon>
        <taxon>Pseudomonadati</taxon>
        <taxon>Pseudomonadota</taxon>
        <taxon>Alphaproteobacteria</taxon>
        <taxon>Hyphomicrobiales</taxon>
        <taxon>Nitrobacteraceae</taxon>
        <taxon>Bradyrhizobium</taxon>
    </lineage>
</organism>
<keyword evidence="11" id="KW-1185">Reference proteome</keyword>
<reference evidence="10 11" key="1">
    <citation type="submission" date="2015-06" db="EMBL/GenBank/DDBJ databases">
        <title>Comparative genome analysis of nirS-carrying Bradyrhizobium sp. strains.</title>
        <authorList>
            <person name="Ishii S."/>
            <person name="Jang J."/>
            <person name="Nishizawa T."/>
            <person name="Senoo K."/>
        </authorList>
    </citation>
    <scope>NUCLEOTIDE SEQUENCE [LARGE SCALE GENOMIC DNA]</scope>
    <source>
        <strain evidence="10 11">TSA1</strain>
    </source>
</reference>
<evidence type="ECO:0000256" key="6">
    <source>
        <dbReference type="PROSITE-ProRule" id="PRU00409"/>
    </source>
</evidence>
<keyword evidence="5" id="KW-0092">Biotin</keyword>
<name>A0A2M6UP46_9BRAD</name>
<feature type="domain" description="ATP-grasp" evidence="8">
    <location>
        <begin position="123"/>
        <end position="319"/>
    </location>
</feature>
<evidence type="ECO:0008006" key="12">
    <source>
        <dbReference type="Google" id="ProtNLM"/>
    </source>
</evidence>
<dbReference type="Pfam" id="PF00289">
    <property type="entry name" value="Biotin_carb_N"/>
    <property type="match status" value="1"/>
</dbReference>
<dbReference type="InterPro" id="IPR050856">
    <property type="entry name" value="Biotin_carboxylase_complex"/>
</dbReference>
<dbReference type="PROSITE" id="PS00867">
    <property type="entry name" value="CPSASE_2"/>
    <property type="match status" value="1"/>
</dbReference>
<dbReference type="InterPro" id="IPR005482">
    <property type="entry name" value="Biotin_COase_C"/>
</dbReference>
<dbReference type="AlphaFoldDB" id="A0A2M6UP46"/>
<dbReference type="CDD" id="cd06850">
    <property type="entry name" value="biotinyl_domain"/>
    <property type="match status" value="1"/>
</dbReference>
<keyword evidence="4 6" id="KW-0067">ATP-binding</keyword>
<dbReference type="InterPro" id="IPR011053">
    <property type="entry name" value="Single_hybrid_motif"/>
</dbReference>
<comment type="cofactor">
    <cofactor evidence="1">
        <name>biotin</name>
        <dbReference type="ChEBI" id="CHEBI:57586"/>
    </cofactor>
</comment>
<dbReference type="PROSITE" id="PS50975">
    <property type="entry name" value="ATP_GRASP"/>
    <property type="match status" value="1"/>
</dbReference>
<evidence type="ECO:0000259" key="7">
    <source>
        <dbReference type="PROSITE" id="PS50968"/>
    </source>
</evidence>
<dbReference type="Proteomes" id="UP000228930">
    <property type="component" value="Unassembled WGS sequence"/>
</dbReference>
<dbReference type="GO" id="GO:0016874">
    <property type="term" value="F:ligase activity"/>
    <property type="evidence" value="ECO:0007669"/>
    <property type="project" value="UniProtKB-KW"/>
</dbReference>
<evidence type="ECO:0000256" key="3">
    <source>
        <dbReference type="ARBA" id="ARBA00022741"/>
    </source>
</evidence>
<gene>
    <name evidence="10" type="ORF">TSA1_26495</name>
</gene>
<dbReference type="PANTHER" id="PTHR18866:SF33">
    <property type="entry name" value="METHYLCROTONOYL-COA CARBOXYLASE SUBUNIT ALPHA, MITOCHONDRIAL-RELATED"/>
    <property type="match status" value="1"/>
</dbReference>
<sequence length="667" mass="72191">MVQALKKILIANRGEIACRIHRTATRLGIPSATVHSVVDREALHVRQIGESIEVGGAEAADSYLNIDAIIAAAKRVAATAVHPGIGFLSENADFAAAVEAAGLTFIGPRAETMRRFADKWDAKREAIAAGIPVIGGSTGIFGNPSDVEKAVRDSRLPVLLKAAAGGGGRGVRVVSSLVGLRETIESAMREAHSSFGRPDMLIEQFVDKPRHIEIQVAGDGEGQVIHLYERECSLQRRFQKVVEEAPSSALHPALRQRLLEAAIRLAQRVSYRSLGTMEFLVSDDEFFFLECNPRLQVEHTVTEEITGLDLVEVQLSIAANGKLPVQQHDVRAVGHSIQARIYAEDPQAGFLPSTGRIDAIALPQAAVRIDIGVDAGSTVTPYYDAMIAKVIVRASTRDDALQQLKAAVDATLVSGVQTNLGFLSRLLSNPTVISNGVDNRFIDRELQFLVSEAEPPSEVVAIAAKVWLELNYPRIEGDLWSGHAAWRLRDDNDHPAKQASFFLLSSGRRYGIRIGLEDGGITMLAVDEQVHSFAFREVARGRCVAAFPDRTITTSYLAQDQQIWISCPLGRFSFSAAPFLTDAGGGEQVSGKLSAPMIGKIIKVNVAVGDFVKEHDTLIVQESMKMELSINAPYDGQVMSVDCALGDLVERNSVVVTLEQNQGGVSR</sequence>
<dbReference type="Pfam" id="PF00364">
    <property type="entry name" value="Biotin_lipoyl"/>
    <property type="match status" value="1"/>
</dbReference>
<evidence type="ECO:0000256" key="4">
    <source>
        <dbReference type="ARBA" id="ARBA00022840"/>
    </source>
</evidence>
<dbReference type="PROSITE" id="PS50968">
    <property type="entry name" value="BIOTINYL_LIPOYL"/>
    <property type="match status" value="1"/>
</dbReference>
<keyword evidence="3 6" id="KW-0547">Nucleotide-binding</keyword>
<dbReference type="Gene3D" id="3.30.470.20">
    <property type="entry name" value="ATP-grasp fold, B domain"/>
    <property type="match status" value="1"/>
</dbReference>
<protein>
    <recommendedName>
        <fullName evidence="12">Carbamoyl-phosphate synthase subunit L</fullName>
    </recommendedName>
</protein>
<dbReference type="SMART" id="SM00878">
    <property type="entry name" value="Biotin_carb_C"/>
    <property type="match status" value="1"/>
</dbReference>
<evidence type="ECO:0000313" key="11">
    <source>
        <dbReference type="Proteomes" id="UP000228930"/>
    </source>
</evidence>
<dbReference type="Gene3D" id="2.40.50.100">
    <property type="match status" value="1"/>
</dbReference>
<dbReference type="SUPFAM" id="SSF51230">
    <property type="entry name" value="Single hybrid motif"/>
    <property type="match status" value="1"/>
</dbReference>
<dbReference type="InterPro" id="IPR005481">
    <property type="entry name" value="BC-like_N"/>
</dbReference>
<dbReference type="Pfam" id="PF02786">
    <property type="entry name" value="CPSase_L_D2"/>
    <property type="match status" value="1"/>
</dbReference>
<evidence type="ECO:0000313" key="10">
    <source>
        <dbReference type="EMBL" id="PIT06317.1"/>
    </source>
</evidence>
<dbReference type="EMBL" id="LFJC01000003">
    <property type="protein sequence ID" value="PIT06317.1"/>
    <property type="molecule type" value="Genomic_DNA"/>
</dbReference>
<dbReference type="GO" id="GO:0005524">
    <property type="term" value="F:ATP binding"/>
    <property type="evidence" value="ECO:0007669"/>
    <property type="project" value="UniProtKB-UniRule"/>
</dbReference>
<dbReference type="RefSeq" id="WP_100181360.1">
    <property type="nucleotide sequence ID" value="NZ_LFJC01000003.1"/>
</dbReference>
<accession>A0A2M6UP46</accession>
<dbReference type="InterPro" id="IPR011764">
    <property type="entry name" value="Biotin_carboxylation_dom"/>
</dbReference>